<dbReference type="OrthoDB" id="272703at2759"/>
<name>I3EH51_NEMP3</name>
<feature type="coiled-coil region" evidence="4">
    <location>
        <begin position="5"/>
        <end position="80"/>
    </location>
</feature>
<gene>
    <name evidence="5" type="ORF">NEQG_01238</name>
</gene>
<dbReference type="HOGENOM" id="CLU_196211_0_0_1"/>
<evidence type="ECO:0000256" key="2">
    <source>
        <dbReference type="ARBA" id="ARBA00023186"/>
    </source>
</evidence>
<dbReference type="GO" id="GO:0048487">
    <property type="term" value="F:beta-tubulin binding"/>
    <property type="evidence" value="ECO:0007669"/>
    <property type="project" value="InterPro"/>
</dbReference>
<dbReference type="GO" id="GO:0007021">
    <property type="term" value="P:tubulin complex assembly"/>
    <property type="evidence" value="ECO:0007669"/>
    <property type="project" value="UniProtKB-UniRule"/>
</dbReference>
<reference evidence="5" key="1">
    <citation type="submission" date="2011-01" db="EMBL/GenBank/DDBJ databases">
        <title>The Genome Sequence of Nematocida parisii strain ERTm3.</title>
        <authorList>
            <consortium name="The Broad Institute Genome Sequencing Platform"/>
            <consortium name="The Broad Institute Genome Sequencing Center for Infectious Disease"/>
            <person name="Cuomo C."/>
            <person name="Troemel E."/>
            <person name="Young S.K."/>
            <person name="Zeng Q."/>
            <person name="Gargeya S."/>
            <person name="Fitzgerald M."/>
            <person name="Haas B."/>
            <person name="Abouelleil A."/>
            <person name="Alvarado L."/>
            <person name="Arachchi H.M."/>
            <person name="Berlin A."/>
            <person name="Chapman S.B."/>
            <person name="Gearin G."/>
            <person name="Goldberg J."/>
            <person name="Griggs A."/>
            <person name="Gujja S."/>
            <person name="Hansen M."/>
            <person name="Heiman D."/>
            <person name="Howarth C."/>
            <person name="Larimer J."/>
            <person name="Lui A."/>
            <person name="MacDonald P.J.P."/>
            <person name="McCowen C."/>
            <person name="Montmayeur A."/>
            <person name="Murphy C."/>
            <person name="Neiman D."/>
            <person name="Pearson M."/>
            <person name="Priest M."/>
            <person name="Roberts A."/>
            <person name="Saif S."/>
            <person name="Shea T."/>
            <person name="Sisk P."/>
            <person name="Stolte C."/>
            <person name="Sykes S."/>
            <person name="Wortman J."/>
            <person name="Nusbaum C."/>
            <person name="Birren B."/>
        </authorList>
    </citation>
    <scope>NUCLEOTIDE SEQUENCE</scope>
    <source>
        <strain evidence="5">ERTm3</strain>
    </source>
</reference>
<proteinExistence type="inferred from homology"/>
<accession>I3EH51</accession>
<dbReference type="InParanoid" id="I3EH51"/>
<comment type="subcellular location">
    <subcellularLocation>
        <location evidence="3">Cytoplasm</location>
        <location evidence="3">Cytoskeleton</location>
    </subcellularLocation>
</comment>
<keyword evidence="3" id="KW-0206">Cytoskeleton</keyword>
<keyword evidence="3" id="KW-0493">Microtubule</keyword>
<evidence type="ECO:0000256" key="4">
    <source>
        <dbReference type="SAM" id="Coils"/>
    </source>
</evidence>
<sequence>MDKLVRIKEQSIKRLEKDIQMYENELVAIQGEKEKEESSGNDYYALRTIEQRSEETRKALESTQTILKKTKAELDRMNNE</sequence>
<evidence type="ECO:0000256" key="3">
    <source>
        <dbReference type="RuleBase" id="RU364030"/>
    </source>
</evidence>
<protein>
    <recommendedName>
        <fullName evidence="3">Tubulin-specific chaperone A</fullName>
    </recommendedName>
</protein>
<dbReference type="Pfam" id="PF02970">
    <property type="entry name" value="TBCA"/>
    <property type="match status" value="1"/>
</dbReference>
<keyword evidence="4" id="KW-0175">Coiled coil</keyword>
<keyword evidence="6" id="KW-1185">Reference proteome</keyword>
<dbReference type="SUPFAM" id="SSF46988">
    <property type="entry name" value="Tubulin chaperone cofactor A"/>
    <property type="match status" value="1"/>
</dbReference>
<dbReference type="Gene3D" id="1.20.58.90">
    <property type="match status" value="1"/>
</dbReference>
<dbReference type="InterPro" id="IPR004226">
    <property type="entry name" value="TBCA"/>
</dbReference>
<dbReference type="VEuPathDB" id="MicrosporidiaDB:NEQG_01238"/>
<dbReference type="Proteomes" id="UP000002872">
    <property type="component" value="Unassembled WGS sequence"/>
</dbReference>
<keyword evidence="3" id="KW-0963">Cytoplasm</keyword>
<comment type="similarity">
    <text evidence="1 3">Belongs to the TBCA family.</text>
</comment>
<dbReference type="GO" id="GO:0007023">
    <property type="term" value="P:post-chaperonin tubulin folding pathway"/>
    <property type="evidence" value="ECO:0007669"/>
    <property type="project" value="UniProtKB-UniRule"/>
</dbReference>
<dbReference type="OMA" id="QMYENEL"/>
<evidence type="ECO:0000313" key="5">
    <source>
        <dbReference type="EMBL" id="EIJ88548.1"/>
    </source>
</evidence>
<dbReference type="InterPro" id="IPR036126">
    <property type="entry name" value="TBCA_sf"/>
</dbReference>
<evidence type="ECO:0000256" key="1">
    <source>
        <dbReference type="ARBA" id="ARBA00006806"/>
    </source>
</evidence>
<dbReference type="EMBL" id="GL870878">
    <property type="protein sequence ID" value="EIJ88548.1"/>
    <property type="molecule type" value="Genomic_DNA"/>
</dbReference>
<comment type="subunit">
    <text evidence="3">Supercomplex made of cofactors A to E. Cofactors A and D function by capturing and stabilizing tubulin in a quasi-native conformation. Cofactor E binds to the cofactor D-tubulin complex; interaction with cofactor C then causes the release of tubulin polypeptides that are committed to the native state.</text>
</comment>
<dbReference type="GO" id="GO:0005874">
    <property type="term" value="C:microtubule"/>
    <property type="evidence" value="ECO:0007669"/>
    <property type="project" value="UniProtKB-KW"/>
</dbReference>
<organism evidence="5 6">
    <name type="scientific">Nematocida parisii (strain ERTm3)</name>
    <name type="common">Nematode killer fungus</name>
    <dbReference type="NCBI Taxonomy" id="935791"/>
    <lineage>
        <taxon>Eukaryota</taxon>
        <taxon>Fungi</taxon>
        <taxon>Fungi incertae sedis</taxon>
        <taxon>Microsporidia</taxon>
        <taxon>Nematocida</taxon>
    </lineage>
</organism>
<evidence type="ECO:0000313" key="6">
    <source>
        <dbReference type="Proteomes" id="UP000002872"/>
    </source>
</evidence>
<dbReference type="AlphaFoldDB" id="I3EH51"/>
<keyword evidence="2 3" id="KW-0143">Chaperone</keyword>